<evidence type="ECO:0000313" key="3">
    <source>
        <dbReference type="Proteomes" id="UP000247371"/>
    </source>
</evidence>
<organism evidence="2 3">
    <name type="scientific">Komagataeibacter swingsii</name>
    <dbReference type="NCBI Taxonomy" id="215220"/>
    <lineage>
        <taxon>Bacteria</taxon>
        <taxon>Pseudomonadati</taxon>
        <taxon>Pseudomonadota</taxon>
        <taxon>Alphaproteobacteria</taxon>
        <taxon>Acetobacterales</taxon>
        <taxon>Acetobacteraceae</taxon>
        <taxon>Komagataeibacter</taxon>
    </lineage>
</organism>
<dbReference type="Proteomes" id="UP000247371">
    <property type="component" value="Unassembled WGS sequence"/>
</dbReference>
<feature type="region of interest" description="Disordered" evidence="1">
    <location>
        <begin position="170"/>
        <end position="233"/>
    </location>
</feature>
<gene>
    <name evidence="2" type="ORF">CFR76_05380</name>
</gene>
<sequence length="233" mass="23951">MTIWDIGRPGPDAGSPPGWGQSGHMARHVFSGRMVFCDTSHSDMQEWNMLKLKHVATGALMALIACGPSAHAEPHGGGGFRGGGGGGGWHGGGGRGDGGWHGGGRGGGGWRGGGWGWGGWGGGYYPYYPVYGGWGYPWGGWGWGGYAMGPAMGAAAASASYRAAPEIYNGTGNNAPEDDSIYDRDLSTLLTDQTAPPQQGQPATGQSAPPPAKPVTCPRGQAYNTLTESCDRP</sequence>
<keyword evidence="3" id="KW-1185">Reference proteome</keyword>
<protein>
    <submittedName>
        <fullName evidence="2">Uncharacterized protein</fullName>
    </submittedName>
</protein>
<evidence type="ECO:0000256" key="1">
    <source>
        <dbReference type="SAM" id="MobiDB-lite"/>
    </source>
</evidence>
<reference evidence="2 3" key="1">
    <citation type="submission" date="2017-07" db="EMBL/GenBank/DDBJ databases">
        <title>A draft genome sequence of Komagataeibacter swingsii LMG 22125.</title>
        <authorList>
            <person name="Skraban J."/>
            <person name="Cleenwerck I."/>
            <person name="Vandamme P."/>
            <person name="Trcek J."/>
        </authorList>
    </citation>
    <scope>NUCLEOTIDE SEQUENCE [LARGE SCALE GENOMIC DNA]</scope>
    <source>
        <strain evidence="2 3">LMG 22125</strain>
    </source>
</reference>
<feature type="compositionally biased region" description="Polar residues" evidence="1">
    <location>
        <begin position="222"/>
        <end position="233"/>
    </location>
</feature>
<feature type="compositionally biased region" description="Low complexity" evidence="1">
    <location>
        <begin position="193"/>
        <end position="207"/>
    </location>
</feature>
<feature type="region of interest" description="Disordered" evidence="1">
    <location>
        <begin position="76"/>
        <end position="105"/>
    </location>
</feature>
<feature type="region of interest" description="Disordered" evidence="1">
    <location>
        <begin position="1"/>
        <end position="22"/>
    </location>
</feature>
<proteinExistence type="predicted"/>
<comment type="caution">
    <text evidence="2">The sequence shown here is derived from an EMBL/GenBank/DDBJ whole genome shotgun (WGS) entry which is preliminary data.</text>
</comment>
<evidence type="ECO:0000313" key="2">
    <source>
        <dbReference type="EMBL" id="PYD70340.1"/>
    </source>
</evidence>
<accession>A0A2V4RE30</accession>
<name>A0A2V4RE30_9PROT</name>
<dbReference type="AlphaFoldDB" id="A0A2V4RE30"/>
<dbReference type="EMBL" id="NKUB01000004">
    <property type="protein sequence ID" value="PYD70340.1"/>
    <property type="molecule type" value="Genomic_DNA"/>
</dbReference>